<evidence type="ECO:0000313" key="2">
    <source>
        <dbReference type="EMBL" id="GHB82164.1"/>
    </source>
</evidence>
<dbReference type="InterPro" id="IPR029061">
    <property type="entry name" value="THDP-binding"/>
</dbReference>
<accession>A0A8J3GBK0</accession>
<comment type="caution">
    <text evidence="2">The sequence shown here is derived from an EMBL/GenBank/DDBJ whole genome shotgun (WGS) entry which is preliminary data.</text>
</comment>
<evidence type="ECO:0000313" key="3">
    <source>
        <dbReference type="Proteomes" id="UP000598271"/>
    </source>
</evidence>
<dbReference type="PANTHER" id="PTHR42916">
    <property type="entry name" value="2-SUCCINYL-5-ENOLPYRUVYL-6-HYDROXY-3-CYCLOHEXENE-1-CARBOXYLATE SYNTHASE"/>
    <property type="match status" value="1"/>
</dbReference>
<organism evidence="2 3">
    <name type="scientific">Persicitalea jodogahamensis</name>
    <dbReference type="NCBI Taxonomy" id="402147"/>
    <lineage>
        <taxon>Bacteria</taxon>
        <taxon>Pseudomonadati</taxon>
        <taxon>Bacteroidota</taxon>
        <taxon>Cytophagia</taxon>
        <taxon>Cytophagales</taxon>
        <taxon>Spirosomataceae</taxon>
        <taxon>Persicitalea</taxon>
    </lineage>
</organism>
<reference evidence="2 3" key="1">
    <citation type="journal article" date="2014" name="Int. J. Syst. Evol. Microbiol.">
        <title>Complete genome sequence of Corynebacterium casei LMG S-19264T (=DSM 44701T), isolated from a smear-ripened cheese.</title>
        <authorList>
            <consortium name="US DOE Joint Genome Institute (JGI-PGF)"/>
            <person name="Walter F."/>
            <person name="Albersmeier A."/>
            <person name="Kalinowski J."/>
            <person name="Ruckert C."/>
        </authorList>
    </citation>
    <scope>NUCLEOTIDE SEQUENCE [LARGE SCALE GENOMIC DNA]</scope>
    <source>
        <strain evidence="2 3">KCTC 12866</strain>
    </source>
</reference>
<proteinExistence type="predicted"/>
<dbReference type="Pfam" id="PF16582">
    <property type="entry name" value="TPP_enzyme_M_2"/>
    <property type="match status" value="1"/>
</dbReference>
<sequence length="411" mass="46815">MHINIPIREPFYPTEEESFSPSANIRVIERAKTENSIISEEWKNILIEWEGSKKILIAVGQSEYNENLYQLLLNLSEKFSIPIIGDVISNIQSDELFISKQDLILSENNVKHLAPDLLITMGKSFISKNLKKFIKNNPPQKHWCVSEDSHLIDTFQSLTRQLNVAPEYFFEKLIKELNDSQEGKFEMYKTYKGSWLQEEQAKSTLSENFIKILTSLNDITAINFVLRNLPVGSQLHLANSMTVRYANMLGIEQEGIEVFCNRGTSGIDGCVSTAIGAALSTMRPVYLIVGDVAFFYDRNGLLMEELPQNLKIILLNNQGGTIFRMIDGPASQPELQKYFETRHHFNARRTAEDSTINYFVLPNLPETSLTSLENVWGSFVNANTVSILEIQTDPIVNEKTYRDLKAFVSKQ</sequence>
<dbReference type="SUPFAM" id="SSF52518">
    <property type="entry name" value="Thiamin diphosphate-binding fold (THDP-binding)"/>
    <property type="match status" value="1"/>
</dbReference>
<dbReference type="Gene3D" id="3.40.50.1220">
    <property type="entry name" value="TPP-binding domain"/>
    <property type="match status" value="1"/>
</dbReference>
<gene>
    <name evidence="2" type="ORF">GCM10007390_41580</name>
</gene>
<dbReference type="Proteomes" id="UP000598271">
    <property type="component" value="Unassembled WGS sequence"/>
</dbReference>
<dbReference type="EMBL" id="BMXF01000004">
    <property type="protein sequence ID" value="GHB82164.1"/>
    <property type="molecule type" value="Genomic_DNA"/>
</dbReference>
<dbReference type="PANTHER" id="PTHR42916:SF1">
    <property type="entry name" value="PROTEIN PHYLLO, CHLOROPLASTIC"/>
    <property type="match status" value="1"/>
</dbReference>
<name>A0A8J3GBK0_9BACT</name>
<protein>
    <recommendedName>
        <fullName evidence="1">Menaquinone biosynthesis protein MenD middle domain-containing protein</fullName>
    </recommendedName>
</protein>
<dbReference type="InterPro" id="IPR032264">
    <property type="entry name" value="MenD_middle"/>
</dbReference>
<dbReference type="Gene3D" id="3.40.50.970">
    <property type="match status" value="1"/>
</dbReference>
<feature type="domain" description="Menaquinone biosynthesis protein MenD middle" evidence="1">
    <location>
        <begin position="46"/>
        <end position="210"/>
    </location>
</feature>
<keyword evidence="3" id="KW-1185">Reference proteome</keyword>
<dbReference type="AlphaFoldDB" id="A0A8J3GBK0"/>
<dbReference type="CDD" id="cd02009">
    <property type="entry name" value="TPP_SHCHC_synthase"/>
    <property type="match status" value="1"/>
</dbReference>
<evidence type="ECO:0000259" key="1">
    <source>
        <dbReference type="Pfam" id="PF16582"/>
    </source>
</evidence>